<accession>A0A9W6G9S5</accession>
<dbReference type="Pfam" id="PF13358">
    <property type="entry name" value="DDE_3"/>
    <property type="match status" value="1"/>
</dbReference>
<keyword evidence="4" id="KW-1185">Reference proteome</keyword>
<protein>
    <recommendedName>
        <fullName evidence="2">Tc1-like transposase DDE domain-containing protein</fullName>
    </recommendedName>
</protein>
<feature type="domain" description="Tc1-like transposase DDE" evidence="2">
    <location>
        <begin position="5"/>
        <end position="72"/>
    </location>
</feature>
<dbReference type="InterPro" id="IPR038717">
    <property type="entry name" value="Tc1-like_DDE_dom"/>
</dbReference>
<name>A0A9W6G9S5_9ACTN</name>
<dbReference type="AlphaFoldDB" id="A0A9W6G9S5"/>
<evidence type="ECO:0000259" key="2">
    <source>
        <dbReference type="Pfam" id="PF13358"/>
    </source>
</evidence>
<proteinExistence type="predicted"/>
<gene>
    <name evidence="3" type="ORF">GALLR39Z86_28350</name>
</gene>
<feature type="region of interest" description="Disordered" evidence="1">
    <location>
        <begin position="64"/>
        <end position="91"/>
    </location>
</feature>
<reference evidence="3" key="1">
    <citation type="submission" date="2022-12" db="EMBL/GenBank/DDBJ databases">
        <title>Reference genome sequencing for broad-spectrum identification of bacterial and archaeal isolates by mass spectrometry.</title>
        <authorList>
            <person name="Sekiguchi Y."/>
            <person name="Tourlousse D.M."/>
        </authorList>
    </citation>
    <scope>NUCLEOTIDE SEQUENCE</scope>
    <source>
        <strain evidence="3">LLR39Z86</strain>
    </source>
</reference>
<organism evidence="3 4">
    <name type="scientific">Glycomyces algeriensis</name>
    <dbReference type="NCBI Taxonomy" id="256037"/>
    <lineage>
        <taxon>Bacteria</taxon>
        <taxon>Bacillati</taxon>
        <taxon>Actinomycetota</taxon>
        <taxon>Actinomycetes</taxon>
        <taxon>Glycomycetales</taxon>
        <taxon>Glycomycetaceae</taxon>
        <taxon>Glycomyces</taxon>
    </lineage>
</organism>
<evidence type="ECO:0000313" key="4">
    <source>
        <dbReference type="Proteomes" id="UP001144313"/>
    </source>
</evidence>
<sequence length="91" mass="10178">MARIGNRFGLSAMSTISTRGEPHFTVLRESFNAEVFIAFLDRLLGQFEGKIHLVVDGHSAHRAKKVREDREAARPDRAAFPACLRPASQSR</sequence>
<comment type="caution">
    <text evidence="3">The sequence shown here is derived from an EMBL/GenBank/DDBJ whole genome shotgun (WGS) entry which is preliminary data.</text>
</comment>
<dbReference type="EMBL" id="BSDT01000001">
    <property type="protein sequence ID" value="GLI42985.1"/>
    <property type="molecule type" value="Genomic_DNA"/>
</dbReference>
<feature type="compositionally biased region" description="Basic and acidic residues" evidence="1">
    <location>
        <begin position="66"/>
        <end position="77"/>
    </location>
</feature>
<evidence type="ECO:0000313" key="3">
    <source>
        <dbReference type="EMBL" id="GLI42985.1"/>
    </source>
</evidence>
<dbReference type="Proteomes" id="UP001144313">
    <property type="component" value="Unassembled WGS sequence"/>
</dbReference>
<evidence type="ECO:0000256" key="1">
    <source>
        <dbReference type="SAM" id="MobiDB-lite"/>
    </source>
</evidence>